<dbReference type="GO" id="GO:0005634">
    <property type="term" value="C:nucleus"/>
    <property type="evidence" value="ECO:0007669"/>
    <property type="project" value="UniProtKB-SubCell"/>
</dbReference>
<keyword evidence="7" id="KW-0597">Phosphoprotein</keyword>
<feature type="compositionally biased region" description="Low complexity" evidence="16">
    <location>
        <begin position="391"/>
        <end position="400"/>
    </location>
</feature>
<evidence type="ECO:0000256" key="6">
    <source>
        <dbReference type="ARBA" id="ARBA00022499"/>
    </source>
</evidence>
<evidence type="ECO:0000256" key="3">
    <source>
        <dbReference type="ARBA" id="ARBA00022330"/>
    </source>
</evidence>
<evidence type="ECO:0000256" key="12">
    <source>
        <dbReference type="ARBA" id="ARBA00023242"/>
    </source>
</evidence>
<reference evidence="17" key="1">
    <citation type="journal article" date="2012" name="Nature">
        <title>The oyster genome reveals stress adaptation and complexity of shell formation.</title>
        <authorList>
            <person name="Zhang G."/>
            <person name="Fang X."/>
            <person name="Guo X."/>
            <person name="Li L."/>
            <person name="Luo R."/>
            <person name="Xu F."/>
            <person name="Yang P."/>
            <person name="Zhang L."/>
            <person name="Wang X."/>
            <person name="Qi H."/>
            <person name="Xiong Z."/>
            <person name="Que H."/>
            <person name="Xie Y."/>
            <person name="Holland P.W."/>
            <person name="Paps J."/>
            <person name="Zhu Y."/>
            <person name="Wu F."/>
            <person name="Chen Y."/>
            <person name="Wang J."/>
            <person name="Peng C."/>
            <person name="Meng J."/>
            <person name="Yang L."/>
            <person name="Liu J."/>
            <person name="Wen B."/>
            <person name="Zhang N."/>
            <person name="Huang Z."/>
            <person name="Zhu Q."/>
            <person name="Feng Y."/>
            <person name="Mount A."/>
            <person name="Hedgecock D."/>
            <person name="Xu Z."/>
            <person name="Liu Y."/>
            <person name="Domazet-Loso T."/>
            <person name="Du Y."/>
            <person name="Sun X."/>
            <person name="Zhang S."/>
            <person name="Liu B."/>
            <person name="Cheng P."/>
            <person name="Jiang X."/>
            <person name="Li J."/>
            <person name="Fan D."/>
            <person name="Wang W."/>
            <person name="Fu W."/>
            <person name="Wang T."/>
            <person name="Wang B."/>
            <person name="Zhang J."/>
            <person name="Peng Z."/>
            <person name="Li Y."/>
            <person name="Li N."/>
            <person name="Wang J."/>
            <person name="Chen M."/>
            <person name="He Y."/>
            <person name="Tan F."/>
            <person name="Song X."/>
            <person name="Zheng Q."/>
            <person name="Huang R."/>
            <person name="Yang H."/>
            <person name="Du X."/>
            <person name="Chen L."/>
            <person name="Yang M."/>
            <person name="Gaffney P.M."/>
            <person name="Wang S."/>
            <person name="Luo L."/>
            <person name="She Z."/>
            <person name="Ming Y."/>
            <person name="Huang W."/>
            <person name="Zhang S."/>
            <person name="Huang B."/>
            <person name="Zhang Y."/>
            <person name="Qu T."/>
            <person name="Ni P."/>
            <person name="Miao G."/>
            <person name="Wang J."/>
            <person name="Wang Q."/>
            <person name="Steinberg C.E."/>
            <person name="Wang H."/>
            <person name="Li N."/>
            <person name="Qian L."/>
            <person name="Zhang G."/>
            <person name="Li Y."/>
            <person name="Yang H."/>
            <person name="Liu X."/>
            <person name="Wang J."/>
            <person name="Yin Y."/>
            <person name="Wang J."/>
        </authorList>
    </citation>
    <scope>NUCLEOTIDE SEQUENCE [LARGE SCALE GENOMIC DNA]</scope>
    <source>
        <strain evidence="17">05x7-T-G4-1.051#20</strain>
    </source>
</reference>
<keyword evidence="8 15" id="KW-0479">Metal-binding</keyword>
<keyword evidence="4" id="KW-0158">Chromosome</keyword>
<evidence type="ECO:0000256" key="16">
    <source>
        <dbReference type="SAM" id="MobiDB-lite"/>
    </source>
</evidence>
<evidence type="ECO:0000256" key="1">
    <source>
        <dbReference type="ARBA" id="ARBA00004123"/>
    </source>
</evidence>
<dbReference type="InterPro" id="IPR003617">
    <property type="entry name" value="TFIIS/CRSP70_N_sub"/>
</dbReference>
<keyword evidence="9 15" id="KW-0863">Zinc-finger</keyword>
<comment type="subcellular location">
    <subcellularLocation>
        <location evidence="2">Chromosome</location>
    </subcellularLocation>
    <subcellularLocation>
        <location evidence="1 14">Nucleus</location>
    </subcellularLocation>
</comment>
<evidence type="ECO:0000256" key="13">
    <source>
        <dbReference type="ARBA" id="ARBA00093575"/>
    </source>
</evidence>
<dbReference type="PANTHER" id="PTHR46557">
    <property type="entry name" value="SERINE/THREONINE-PROTEIN PHOSPHATASE 1 REGULATORY SUBUNIT 10-RELATED"/>
    <property type="match status" value="1"/>
</dbReference>
<feature type="compositionally biased region" description="Basic and acidic residues" evidence="16">
    <location>
        <begin position="163"/>
        <end position="201"/>
    </location>
</feature>
<dbReference type="EMBL" id="JH816279">
    <property type="protein sequence ID" value="EKC19845.1"/>
    <property type="molecule type" value="Genomic_DNA"/>
</dbReference>
<dbReference type="GO" id="GO:0072357">
    <property type="term" value="C:PTW/PP1 phosphatase complex"/>
    <property type="evidence" value="ECO:0007669"/>
    <property type="project" value="TreeGrafter"/>
</dbReference>
<dbReference type="FunCoup" id="K1PTY6">
    <property type="interactions" value="1119"/>
</dbReference>
<dbReference type="PROSITE" id="PS51319">
    <property type="entry name" value="TFIIS_N"/>
    <property type="match status" value="1"/>
</dbReference>
<accession>K1PTY6</accession>
<dbReference type="SUPFAM" id="SSF90229">
    <property type="entry name" value="CCCH zinc finger"/>
    <property type="match status" value="1"/>
</dbReference>
<dbReference type="InterPro" id="IPR041367">
    <property type="entry name" value="Znf-CCCH_4"/>
</dbReference>
<dbReference type="Pfam" id="PF18044">
    <property type="entry name" value="zf-CCCH_4"/>
    <property type="match status" value="1"/>
</dbReference>
<evidence type="ECO:0000256" key="15">
    <source>
        <dbReference type="PROSITE-ProRule" id="PRU00723"/>
    </source>
</evidence>
<keyword evidence="6" id="KW-1017">Isopeptide bond</keyword>
<feature type="compositionally biased region" description="Low complexity" evidence="16">
    <location>
        <begin position="315"/>
        <end position="327"/>
    </location>
</feature>
<dbReference type="GO" id="GO:0008270">
    <property type="term" value="F:zinc ion binding"/>
    <property type="evidence" value="ECO:0007669"/>
    <property type="project" value="UniProtKB-KW"/>
</dbReference>
<evidence type="ECO:0000256" key="14">
    <source>
        <dbReference type="PROSITE-ProRule" id="PRU00649"/>
    </source>
</evidence>
<feature type="compositionally biased region" description="Pro residues" evidence="16">
    <location>
        <begin position="818"/>
        <end position="831"/>
    </location>
</feature>
<feature type="compositionally biased region" description="Basic and acidic residues" evidence="16">
    <location>
        <begin position="222"/>
        <end position="245"/>
    </location>
</feature>
<feature type="compositionally biased region" description="Basic and acidic residues" evidence="16">
    <location>
        <begin position="424"/>
        <end position="454"/>
    </location>
</feature>
<evidence type="ECO:0000256" key="5">
    <source>
        <dbReference type="ARBA" id="ARBA00022481"/>
    </source>
</evidence>
<proteinExistence type="predicted"/>
<evidence type="ECO:0000256" key="11">
    <source>
        <dbReference type="ARBA" id="ARBA00022843"/>
    </source>
</evidence>
<keyword evidence="12 14" id="KW-0539">Nucleus</keyword>
<sequence>MKFNFCIAPIDPHQLLKGLAPLLTPSGAVKSPTETPRIVGLMKEANKLVSRCVYINILRATESENTLEKFIEVGGWEVLNTWLQDCKESENYPVLIEMLKVFHQLPVTVELLKKNNSAKTIKAFSKSENDMVKTMSAEIVDKWMEKVRGKNNENSGDSKKKKTDKEKSKRSDKDSDENRKNSDKSKDDKHSKQRSKEEKSDGVISKDSLGVVTQTNGLKLHIKIERPPSADSDRSKTDAKPDKKRASTVKRPNTKFRSTGLEEDLITKPIKKPSNDQSKAQPKRQGSELKPKDEQPPGKRSRLEGGSTEEAGSEQPPTQSPTTASPADVHKQIKITPPKPKTVIHESTNFIDSLLPDRPTGVIRRKKKTGATVAITSVPGAVNKTGPPTPTTAKPLTPTSPHVPISPTTAIKNTLPIVPSFYKDTLETPTEEKRSPSPPELDKRSPSPTEDNKESAPPTLEETKMTEDVEMTDTTKDGAETGEESMDTSEKSEEVKGLLTTGATGKKKKNKKVSWAEDSNLRIFHFFELDETERENVNRPKDFNQLKKQEAHLDRKVMESARRSTKDNMNEAIPWRRPPLITGLVTTVEPGSLSKEKQIQKEREKGVLQAIFFTKEMLPDTPSEPDLETVEPADPKFIPLEDENSTGEEVISHEKPTVPVSTGAGAPPDPNSLFGQLNLPPDLANVLHSFQQGGTLPPNLDQGSAQNILASMMGTVGDPTTGDAFEKLKQILEPFQSMQNHGVMGPMHPPGPMRMMGPPPGGILGVAPPGFNPMMGPGGQRFPGGPGGDEWGENMIGGPHMRGRGRAGIPMRGGGLRGPPPGVPGGPPMGPPMRGGRGGRIRQVTGDRAVCRHFAAGGCRRGNTCSFLHPGVNGPPV</sequence>
<dbReference type="Gene3D" id="1.20.930.10">
    <property type="entry name" value="Conserved domain common to transcription factors TFIIS, elongin A, CRSP70"/>
    <property type="match status" value="1"/>
</dbReference>
<name>K1PTY6_MAGGI</name>
<keyword evidence="11" id="KW-0832">Ubl conjugation</keyword>
<feature type="zinc finger region" description="C3H1-type" evidence="15">
    <location>
        <begin position="845"/>
        <end position="872"/>
    </location>
</feature>
<protein>
    <recommendedName>
        <fullName evidence="3">Serine/threonine-protein phosphatase 1 regulatory subunit 10</fullName>
    </recommendedName>
</protein>
<dbReference type="Gene3D" id="4.10.1000.10">
    <property type="entry name" value="Zinc finger, CCCH-type"/>
    <property type="match status" value="1"/>
</dbReference>
<dbReference type="PANTHER" id="PTHR46557:SF1">
    <property type="entry name" value="SERINE_THREONINE-PROTEIN PHOSPHATASE 1 REGULATORY SUBUNIT 10"/>
    <property type="match status" value="1"/>
</dbReference>
<evidence type="ECO:0000256" key="7">
    <source>
        <dbReference type="ARBA" id="ARBA00022553"/>
    </source>
</evidence>
<gene>
    <name evidence="17" type="ORF">CGI_10007456</name>
</gene>
<evidence type="ECO:0000256" key="4">
    <source>
        <dbReference type="ARBA" id="ARBA00022454"/>
    </source>
</evidence>
<dbReference type="SMART" id="SM00356">
    <property type="entry name" value="ZnF_C3H1"/>
    <property type="match status" value="1"/>
</dbReference>
<dbReference type="InterPro" id="IPR035441">
    <property type="entry name" value="TFIIS/LEDGF_dom_sf"/>
</dbReference>
<dbReference type="InterPro" id="IPR000571">
    <property type="entry name" value="Znf_CCCH"/>
</dbReference>
<feature type="compositionally biased region" description="Basic and acidic residues" evidence="16">
    <location>
        <begin position="461"/>
        <end position="479"/>
    </location>
</feature>
<dbReference type="SMART" id="SM00509">
    <property type="entry name" value="TFS2N"/>
    <property type="match status" value="1"/>
</dbReference>
<dbReference type="InParanoid" id="K1PTY6"/>
<evidence type="ECO:0000256" key="10">
    <source>
        <dbReference type="ARBA" id="ARBA00022833"/>
    </source>
</evidence>
<dbReference type="GO" id="GO:0008157">
    <property type="term" value="F:protein phosphatase 1 binding"/>
    <property type="evidence" value="ECO:0007669"/>
    <property type="project" value="TreeGrafter"/>
</dbReference>
<comment type="subunit">
    <text evidence="13">Component of the PNUTS-PP1 complex (also named PTW/PP1 complex), composed of PPP1R10/PNUTS, TOX4, WDR82, and PPP1CA (or PPP1CB or PPP1CC).</text>
</comment>
<dbReference type="PROSITE" id="PS50103">
    <property type="entry name" value="ZF_C3H1"/>
    <property type="match status" value="1"/>
</dbReference>
<evidence type="ECO:0000256" key="2">
    <source>
        <dbReference type="ARBA" id="ARBA00004286"/>
    </source>
</evidence>
<feature type="region of interest" description="Disordered" evidence="16">
    <location>
        <begin position="817"/>
        <end position="838"/>
    </location>
</feature>
<evidence type="ECO:0000256" key="9">
    <source>
        <dbReference type="ARBA" id="ARBA00022771"/>
    </source>
</evidence>
<evidence type="ECO:0000256" key="8">
    <source>
        <dbReference type="ARBA" id="ARBA00022723"/>
    </source>
</evidence>
<keyword evidence="10 15" id="KW-0862">Zinc</keyword>
<dbReference type="Pfam" id="PF08711">
    <property type="entry name" value="Med26"/>
    <property type="match status" value="1"/>
</dbReference>
<organism evidence="17">
    <name type="scientific">Magallana gigas</name>
    <name type="common">Pacific oyster</name>
    <name type="synonym">Crassostrea gigas</name>
    <dbReference type="NCBI Taxonomy" id="29159"/>
    <lineage>
        <taxon>Eukaryota</taxon>
        <taxon>Metazoa</taxon>
        <taxon>Spiralia</taxon>
        <taxon>Lophotrochozoa</taxon>
        <taxon>Mollusca</taxon>
        <taxon>Bivalvia</taxon>
        <taxon>Autobranchia</taxon>
        <taxon>Pteriomorphia</taxon>
        <taxon>Ostreida</taxon>
        <taxon>Ostreoidea</taxon>
        <taxon>Ostreidae</taxon>
        <taxon>Magallana</taxon>
    </lineage>
</organism>
<feature type="region of interest" description="Disordered" evidence="16">
    <location>
        <begin position="143"/>
        <end position="344"/>
    </location>
</feature>
<dbReference type="InterPro" id="IPR017923">
    <property type="entry name" value="TFIIS_N"/>
</dbReference>
<dbReference type="GO" id="GO:0000785">
    <property type="term" value="C:chromatin"/>
    <property type="evidence" value="ECO:0007669"/>
    <property type="project" value="TreeGrafter"/>
</dbReference>
<keyword evidence="5" id="KW-0488">Methylation</keyword>
<evidence type="ECO:0000313" key="17">
    <source>
        <dbReference type="EMBL" id="EKC19845.1"/>
    </source>
</evidence>
<dbReference type="HOGENOM" id="CLU_019410_0_0_1"/>
<dbReference type="AlphaFoldDB" id="K1PTY6"/>
<dbReference type="InterPro" id="IPR036855">
    <property type="entry name" value="Znf_CCCH_sf"/>
</dbReference>
<feature type="region of interest" description="Disordered" evidence="16">
    <location>
        <begin position="378"/>
        <end position="512"/>
    </location>
</feature>
<dbReference type="SUPFAM" id="SSF47676">
    <property type="entry name" value="Conserved domain common to transcription factors TFIIS, elongin A, CRSP70"/>
    <property type="match status" value="1"/>
</dbReference>
<feature type="compositionally biased region" description="Basic and acidic residues" evidence="16">
    <location>
        <begin position="285"/>
        <end position="303"/>
    </location>
</feature>